<feature type="transmembrane region" description="Helical" evidence="7">
    <location>
        <begin position="312"/>
        <end position="334"/>
    </location>
</feature>
<organism evidence="8 9">
    <name type="scientific">Thauera sinica</name>
    <dbReference type="NCBI Taxonomy" id="2665146"/>
    <lineage>
        <taxon>Bacteria</taxon>
        <taxon>Pseudomonadati</taxon>
        <taxon>Pseudomonadota</taxon>
        <taxon>Betaproteobacteria</taxon>
        <taxon>Rhodocyclales</taxon>
        <taxon>Zoogloeaceae</taxon>
        <taxon>Thauera</taxon>
    </lineage>
</organism>
<keyword evidence="5 7" id="KW-1133">Transmembrane helix</keyword>
<keyword evidence="3" id="KW-1003">Cell membrane</keyword>
<comment type="caution">
    <text evidence="8">The sequence shown here is derived from an EMBL/GenBank/DDBJ whole genome shotgun (WGS) entry which is preliminary data.</text>
</comment>
<dbReference type="Gene3D" id="1.20.1250.20">
    <property type="entry name" value="MFS general substrate transporter like domains"/>
    <property type="match status" value="1"/>
</dbReference>
<evidence type="ECO:0000256" key="5">
    <source>
        <dbReference type="ARBA" id="ARBA00022989"/>
    </source>
</evidence>
<keyword evidence="9" id="KW-1185">Reference proteome</keyword>
<accession>A0ABW1AYJ1</accession>
<feature type="transmembrane region" description="Helical" evidence="7">
    <location>
        <begin position="289"/>
        <end position="306"/>
    </location>
</feature>
<feature type="transmembrane region" description="Helical" evidence="7">
    <location>
        <begin position="366"/>
        <end position="394"/>
    </location>
</feature>
<dbReference type="PANTHER" id="PTHR43266:SF2">
    <property type="entry name" value="MAJOR FACILITATOR SUPERFAMILY (MFS) PROFILE DOMAIN-CONTAINING PROTEIN"/>
    <property type="match status" value="1"/>
</dbReference>
<feature type="transmembrane region" description="Helical" evidence="7">
    <location>
        <begin position="127"/>
        <end position="148"/>
    </location>
</feature>
<dbReference type="NCBIfam" id="NF008397">
    <property type="entry name" value="PRK11195.1"/>
    <property type="match status" value="1"/>
</dbReference>
<proteinExistence type="predicted"/>
<evidence type="ECO:0000256" key="4">
    <source>
        <dbReference type="ARBA" id="ARBA00022692"/>
    </source>
</evidence>
<feature type="transmembrane region" description="Helical" evidence="7">
    <location>
        <begin position="42"/>
        <end position="62"/>
    </location>
</feature>
<sequence>MPLGFYIIMAAQFFSALADNALLIVAIALLRDMAAPAEYEPLLKLFFTLSYVGLAAFVGAYADSMPKWRVMLISNTIKIGGCLMLFFGVHPLFAYAVIGLGAAAYSPAKYGILTEYLPHRLLVVANGWIEGLTVGAIIMGTVMGGILIRDDVSSWLLALNPPLVDSAFEAGVLMIGTLYLIAAGFNIYIPDTGVDHKPLKNNPLYLIHDFNHCLRLLWRDKLGQISLAVTTLFWGAGATLQFIVIKWAEHNLGLSLSEASMLQGVVAIGIAVGAVMAARFVTLRRAVQVIPLGIAMGLMVLVMIGVNDTRVAMVLMIIVGGLAGFFVVPMNALLQHRGHILMGAGHSIAVQNFNENLSILIMTGSYAVLIMLGMSITTVIVLFGLFVAVTMYLVKLRHELNQREHDAVSLLEDHVH</sequence>
<name>A0ABW1AYJ1_9RHOO</name>
<dbReference type="PANTHER" id="PTHR43266">
    <property type="entry name" value="MACROLIDE-EFFLUX PROTEIN"/>
    <property type="match status" value="1"/>
</dbReference>
<dbReference type="SUPFAM" id="SSF103473">
    <property type="entry name" value="MFS general substrate transporter"/>
    <property type="match status" value="1"/>
</dbReference>
<dbReference type="InterPro" id="IPR036259">
    <property type="entry name" value="MFS_trans_sf"/>
</dbReference>
<feature type="transmembrane region" description="Helical" evidence="7">
    <location>
        <begin position="168"/>
        <end position="189"/>
    </location>
</feature>
<comment type="subcellular location">
    <subcellularLocation>
        <location evidence="1">Cell membrane</location>
        <topology evidence="1">Multi-pass membrane protein</topology>
    </subcellularLocation>
</comment>
<evidence type="ECO:0000256" key="3">
    <source>
        <dbReference type="ARBA" id="ARBA00022475"/>
    </source>
</evidence>
<feature type="transmembrane region" description="Helical" evidence="7">
    <location>
        <begin position="260"/>
        <end position="282"/>
    </location>
</feature>
<evidence type="ECO:0000256" key="2">
    <source>
        <dbReference type="ARBA" id="ARBA00022448"/>
    </source>
</evidence>
<keyword evidence="2" id="KW-0813">Transport</keyword>
<keyword evidence="6 7" id="KW-0472">Membrane</keyword>
<protein>
    <submittedName>
        <fullName evidence="8">Lysophospholipid transporter LplT</fullName>
    </submittedName>
</protein>
<evidence type="ECO:0000256" key="6">
    <source>
        <dbReference type="ARBA" id="ARBA00023136"/>
    </source>
</evidence>
<dbReference type="Proteomes" id="UP001595974">
    <property type="component" value="Unassembled WGS sequence"/>
</dbReference>
<evidence type="ECO:0000313" key="9">
    <source>
        <dbReference type="Proteomes" id="UP001595974"/>
    </source>
</evidence>
<evidence type="ECO:0000313" key="8">
    <source>
        <dbReference type="EMBL" id="MFC5772126.1"/>
    </source>
</evidence>
<evidence type="ECO:0000256" key="7">
    <source>
        <dbReference type="SAM" id="Phobius"/>
    </source>
</evidence>
<gene>
    <name evidence="8" type="primary">lplT</name>
    <name evidence="8" type="ORF">ACFPTN_22320</name>
</gene>
<reference evidence="9" key="1">
    <citation type="journal article" date="2019" name="Int. J. Syst. Evol. Microbiol.">
        <title>The Global Catalogue of Microorganisms (GCM) 10K type strain sequencing project: providing services to taxonomists for standard genome sequencing and annotation.</title>
        <authorList>
            <consortium name="The Broad Institute Genomics Platform"/>
            <consortium name="The Broad Institute Genome Sequencing Center for Infectious Disease"/>
            <person name="Wu L."/>
            <person name="Ma J."/>
        </authorList>
    </citation>
    <scope>NUCLEOTIDE SEQUENCE [LARGE SCALE GENOMIC DNA]</scope>
    <source>
        <strain evidence="9">SHR3</strain>
    </source>
</reference>
<dbReference type="EMBL" id="JBHSOG010000105">
    <property type="protein sequence ID" value="MFC5772126.1"/>
    <property type="molecule type" value="Genomic_DNA"/>
</dbReference>
<feature type="transmembrane region" description="Helical" evidence="7">
    <location>
        <begin position="225"/>
        <end position="248"/>
    </location>
</feature>
<evidence type="ECO:0000256" key="1">
    <source>
        <dbReference type="ARBA" id="ARBA00004651"/>
    </source>
</evidence>
<dbReference type="Pfam" id="PF07690">
    <property type="entry name" value="MFS_1"/>
    <property type="match status" value="1"/>
</dbReference>
<feature type="transmembrane region" description="Helical" evidence="7">
    <location>
        <begin position="6"/>
        <end position="30"/>
    </location>
</feature>
<dbReference type="RefSeq" id="WP_096447755.1">
    <property type="nucleotide sequence ID" value="NZ_JBHSOG010000105.1"/>
</dbReference>
<keyword evidence="4 7" id="KW-0812">Transmembrane</keyword>
<feature type="transmembrane region" description="Helical" evidence="7">
    <location>
        <begin position="82"/>
        <end position="106"/>
    </location>
</feature>
<dbReference type="InterPro" id="IPR011701">
    <property type="entry name" value="MFS"/>
</dbReference>